<feature type="region of interest" description="Disordered" evidence="1">
    <location>
        <begin position="167"/>
        <end position="201"/>
    </location>
</feature>
<reference evidence="2" key="1">
    <citation type="journal article" date="2014" name="Front. Microbiol.">
        <title>High frequency of phylogenetically diverse reductive dehalogenase-homologous genes in deep subseafloor sedimentary metagenomes.</title>
        <authorList>
            <person name="Kawai M."/>
            <person name="Futagami T."/>
            <person name="Toyoda A."/>
            <person name="Takaki Y."/>
            <person name="Nishi S."/>
            <person name="Hori S."/>
            <person name="Arai W."/>
            <person name="Tsubouchi T."/>
            <person name="Morono Y."/>
            <person name="Uchiyama I."/>
            <person name="Ito T."/>
            <person name="Fujiyama A."/>
            <person name="Inagaki F."/>
            <person name="Takami H."/>
        </authorList>
    </citation>
    <scope>NUCLEOTIDE SEQUENCE</scope>
    <source>
        <strain evidence="2">Expedition CK06-06</strain>
    </source>
</reference>
<name>X0T626_9ZZZZ</name>
<organism evidence="2">
    <name type="scientific">marine sediment metagenome</name>
    <dbReference type="NCBI Taxonomy" id="412755"/>
    <lineage>
        <taxon>unclassified sequences</taxon>
        <taxon>metagenomes</taxon>
        <taxon>ecological metagenomes</taxon>
    </lineage>
</organism>
<dbReference type="AlphaFoldDB" id="X0T626"/>
<evidence type="ECO:0000313" key="2">
    <source>
        <dbReference type="EMBL" id="GAF82801.1"/>
    </source>
</evidence>
<sequence length="222" mass="25181">MNITERKLKILVACEESQAVTIEFRKLGHEAYSADIQDCSGGYPEWHIKGDVLKILNDGWDMMIAHPPCTRLTNAGRRWLHNPPKGKTMVQMWSDFFDGVEFYRAIRSANIPKIAIENPVMHDHARELLGKESRNIVQPWWFGDKAFKATGFELINLPGLVSNPPGNLPGSRLIPPKSGTDEHKEWSKVHRMSPGPERTKLRSKTYPGIAKAIANQWGLLYI</sequence>
<evidence type="ECO:0008006" key="3">
    <source>
        <dbReference type="Google" id="ProtNLM"/>
    </source>
</evidence>
<accession>X0T626</accession>
<comment type="caution">
    <text evidence="2">The sequence shown here is derived from an EMBL/GenBank/DDBJ whole genome shotgun (WGS) entry which is preliminary data.</text>
</comment>
<dbReference type="EMBL" id="BARS01003438">
    <property type="protein sequence ID" value="GAF82801.1"/>
    <property type="molecule type" value="Genomic_DNA"/>
</dbReference>
<feature type="compositionally biased region" description="Basic and acidic residues" evidence="1">
    <location>
        <begin position="179"/>
        <end position="188"/>
    </location>
</feature>
<gene>
    <name evidence="2" type="ORF">S01H1_06660</name>
</gene>
<evidence type="ECO:0000256" key="1">
    <source>
        <dbReference type="SAM" id="MobiDB-lite"/>
    </source>
</evidence>
<proteinExistence type="predicted"/>
<protein>
    <recommendedName>
        <fullName evidence="3">DNA cytosine methyltransferase</fullName>
    </recommendedName>
</protein>